<proteinExistence type="predicted"/>
<evidence type="ECO:0000313" key="2">
    <source>
        <dbReference type="Proteomes" id="UP000234237"/>
    </source>
</evidence>
<dbReference type="STRING" id="302167.GCA_900166595_04050"/>
<gene>
    <name evidence="1" type="ORF">A21D_01143</name>
</gene>
<accession>A0A2K9IWV6</accession>
<dbReference type="EMBL" id="CP018622">
    <property type="protein sequence ID" value="AUJ24249.1"/>
    <property type="molecule type" value="Genomic_DNA"/>
</dbReference>
<organism evidence="1 2">
    <name type="scientific">Virgibacillus dokdonensis</name>
    <dbReference type="NCBI Taxonomy" id="302167"/>
    <lineage>
        <taxon>Bacteria</taxon>
        <taxon>Bacillati</taxon>
        <taxon>Bacillota</taxon>
        <taxon>Bacilli</taxon>
        <taxon>Bacillales</taxon>
        <taxon>Bacillaceae</taxon>
        <taxon>Virgibacillus</taxon>
    </lineage>
</organism>
<protein>
    <submittedName>
        <fullName evidence="1">Uncharacterized protein</fullName>
    </submittedName>
</protein>
<sequence>MMRVDRNDIWANLKQIEGGITDNLFKALNKSYQQPASFFGMFDDPTDAEKEASEINRRHMERIQTSIEATRKKLERNMDELWDLYNSKVKRFENADDEYNNLAGNVKRKYTNFFEGVMDVVSSVNKAVDDFEKGIVNSIAGMVTGLLTVVKDAGVVAASGVVPDPVEPSWLKESADETVDAYTRAAIQFLQDPIRAVESTAQAFTDTVESEGVMYVTGGTIPALIPGSLAVKGASGVAKLGAGAARKAPKLLGSKPFSGNYYRKKVDAAKLEWLK</sequence>
<evidence type="ECO:0000313" key="1">
    <source>
        <dbReference type="EMBL" id="AUJ24249.1"/>
    </source>
</evidence>
<reference evidence="2" key="1">
    <citation type="submission" date="2016-11" db="EMBL/GenBank/DDBJ databases">
        <title>Complete genome sequence of Virgibacillus pantothenticus 21D, a halophilic bacterium isolated from the deep hypersaline anoxic basin Discovery in the Mediterranean Sea.</title>
        <authorList>
            <person name="Zeaiter Z."/>
            <person name="Booth J.M."/>
            <person name="Prosdocimi E.M."/>
            <person name="Mapelli F."/>
            <person name="Fusi M."/>
            <person name="Daffonchio D."/>
            <person name="Borin S."/>
            <person name="Crotti E."/>
        </authorList>
    </citation>
    <scope>NUCLEOTIDE SEQUENCE [LARGE SCALE GENOMIC DNA]</scope>
    <source>
        <strain evidence="2">21D</strain>
    </source>
</reference>
<dbReference type="Proteomes" id="UP000234237">
    <property type="component" value="Chromosome"/>
</dbReference>
<dbReference type="KEGG" id="vpn:A21D_01143"/>
<name>A0A2K9IWV6_9BACI</name>
<dbReference type="AlphaFoldDB" id="A0A2K9IWV6"/>
<dbReference type="RefSeq" id="WP_164085354.1">
    <property type="nucleotide sequence ID" value="NZ_CP018622.1"/>
</dbReference>